<reference evidence="4" key="1">
    <citation type="submission" date="2010-07" db="EMBL/GenBank/DDBJ databases">
        <title>The genome sequence of Gaeumannomyces graminis var. tritici strain R3-111a-1.</title>
        <authorList>
            <consortium name="The Broad Institute Genome Sequencing Platform"/>
            <person name="Ma L.-J."/>
            <person name="Dead R."/>
            <person name="Young S."/>
            <person name="Zeng Q."/>
            <person name="Koehrsen M."/>
            <person name="Alvarado L."/>
            <person name="Berlin A."/>
            <person name="Chapman S.B."/>
            <person name="Chen Z."/>
            <person name="Freedman E."/>
            <person name="Gellesch M."/>
            <person name="Goldberg J."/>
            <person name="Griggs A."/>
            <person name="Gujja S."/>
            <person name="Heilman E.R."/>
            <person name="Heiman D."/>
            <person name="Hepburn T."/>
            <person name="Howarth C."/>
            <person name="Jen D."/>
            <person name="Larson L."/>
            <person name="Mehta T."/>
            <person name="Neiman D."/>
            <person name="Pearson M."/>
            <person name="Roberts A."/>
            <person name="Saif S."/>
            <person name="Shea T."/>
            <person name="Shenoy N."/>
            <person name="Sisk P."/>
            <person name="Stolte C."/>
            <person name="Sykes S."/>
            <person name="Walk T."/>
            <person name="White J."/>
            <person name="Yandava C."/>
            <person name="Haas B."/>
            <person name="Nusbaum C."/>
            <person name="Birren B."/>
        </authorList>
    </citation>
    <scope>NUCLEOTIDE SEQUENCE [LARGE SCALE GENOMIC DNA]</scope>
    <source>
        <strain evidence="4">R3-111a-1</strain>
    </source>
</reference>
<reference evidence="2" key="3">
    <citation type="submission" date="2010-09" db="EMBL/GenBank/DDBJ databases">
        <title>Annotation of Gaeumannomyces graminis var. tritici R3-111a-1.</title>
        <authorList>
            <consortium name="The Broad Institute Genome Sequencing Platform"/>
            <person name="Ma L.-J."/>
            <person name="Dead R."/>
            <person name="Young S.K."/>
            <person name="Zeng Q."/>
            <person name="Gargeya S."/>
            <person name="Fitzgerald M."/>
            <person name="Haas B."/>
            <person name="Abouelleil A."/>
            <person name="Alvarado L."/>
            <person name="Arachchi H.M."/>
            <person name="Berlin A."/>
            <person name="Brown A."/>
            <person name="Chapman S.B."/>
            <person name="Chen Z."/>
            <person name="Dunbar C."/>
            <person name="Freedman E."/>
            <person name="Gearin G."/>
            <person name="Gellesch M."/>
            <person name="Goldberg J."/>
            <person name="Griggs A."/>
            <person name="Gujja S."/>
            <person name="Heiman D."/>
            <person name="Howarth C."/>
            <person name="Larson L."/>
            <person name="Lui A."/>
            <person name="MacDonald P.J.P."/>
            <person name="Mehta T."/>
            <person name="Montmayeur A."/>
            <person name="Murphy C."/>
            <person name="Neiman D."/>
            <person name="Pearson M."/>
            <person name="Priest M."/>
            <person name="Roberts A."/>
            <person name="Saif S."/>
            <person name="Shea T."/>
            <person name="Shenoy N."/>
            <person name="Sisk P."/>
            <person name="Stolte C."/>
            <person name="Sykes S."/>
            <person name="Yandava C."/>
            <person name="Wortman J."/>
            <person name="Nusbaum C."/>
            <person name="Birren B."/>
        </authorList>
    </citation>
    <scope>NUCLEOTIDE SEQUENCE</scope>
    <source>
        <strain evidence="2">R3-111a-1</strain>
    </source>
</reference>
<dbReference type="eggNOG" id="ENOG502SNST">
    <property type="taxonomic scope" value="Eukaryota"/>
</dbReference>
<keyword evidence="4" id="KW-1185">Reference proteome</keyword>
<keyword evidence="1" id="KW-0175">Coiled coil</keyword>
<dbReference type="GeneID" id="20342793"/>
<accession>J3NM31</accession>
<reference evidence="3" key="4">
    <citation type="journal article" date="2015" name="G3 (Bethesda)">
        <title>Genome sequences of three phytopathogenic species of the Magnaporthaceae family of fungi.</title>
        <authorList>
            <person name="Okagaki L.H."/>
            <person name="Nunes C.C."/>
            <person name="Sailsbery J."/>
            <person name="Clay B."/>
            <person name="Brown D."/>
            <person name="John T."/>
            <person name="Oh Y."/>
            <person name="Young N."/>
            <person name="Fitzgerald M."/>
            <person name="Haas B.J."/>
            <person name="Zeng Q."/>
            <person name="Young S."/>
            <person name="Adiconis X."/>
            <person name="Fan L."/>
            <person name="Levin J.Z."/>
            <person name="Mitchell T.K."/>
            <person name="Okubara P.A."/>
            <person name="Farman M.L."/>
            <person name="Kohn L.M."/>
            <person name="Birren B."/>
            <person name="Ma L.-J."/>
            <person name="Dean R.A."/>
        </authorList>
    </citation>
    <scope>NUCLEOTIDE SEQUENCE</scope>
    <source>
        <strain evidence="3">R3-111a-1</strain>
    </source>
</reference>
<dbReference type="HOGENOM" id="CLU_443462_0_0_1"/>
<dbReference type="EnsemblFungi" id="EJT82362">
    <property type="protein sequence ID" value="EJT82362"/>
    <property type="gene ID" value="GGTG_02335"/>
</dbReference>
<dbReference type="STRING" id="644352.J3NM31"/>
<gene>
    <name evidence="3" type="primary">20342793</name>
    <name evidence="2" type="ORF">GGTG_02335</name>
</gene>
<dbReference type="AlphaFoldDB" id="J3NM31"/>
<dbReference type="VEuPathDB" id="FungiDB:GGTG_02335"/>
<organism evidence="2">
    <name type="scientific">Gaeumannomyces tritici (strain R3-111a-1)</name>
    <name type="common">Wheat and barley take-all root rot fungus</name>
    <name type="synonym">Gaeumannomyces graminis var. tritici</name>
    <dbReference type="NCBI Taxonomy" id="644352"/>
    <lineage>
        <taxon>Eukaryota</taxon>
        <taxon>Fungi</taxon>
        <taxon>Dikarya</taxon>
        <taxon>Ascomycota</taxon>
        <taxon>Pezizomycotina</taxon>
        <taxon>Sordariomycetes</taxon>
        <taxon>Sordariomycetidae</taxon>
        <taxon>Magnaporthales</taxon>
        <taxon>Magnaporthaceae</taxon>
        <taxon>Gaeumannomyces</taxon>
    </lineage>
</organism>
<evidence type="ECO:0000313" key="2">
    <source>
        <dbReference type="EMBL" id="EJT82362.1"/>
    </source>
</evidence>
<feature type="coiled-coil region" evidence="1">
    <location>
        <begin position="544"/>
        <end position="576"/>
    </location>
</feature>
<name>J3NM31_GAET3</name>
<evidence type="ECO:0000256" key="1">
    <source>
        <dbReference type="SAM" id="Coils"/>
    </source>
</evidence>
<dbReference type="OrthoDB" id="5242853at2759"/>
<evidence type="ECO:0000313" key="3">
    <source>
        <dbReference type="EnsemblFungi" id="EJT82362"/>
    </source>
</evidence>
<proteinExistence type="predicted"/>
<evidence type="ECO:0000313" key="4">
    <source>
        <dbReference type="Proteomes" id="UP000006039"/>
    </source>
</evidence>
<protein>
    <submittedName>
        <fullName evidence="2 3">Uncharacterized protein</fullName>
    </submittedName>
</protein>
<dbReference type="RefSeq" id="XP_009218371.1">
    <property type="nucleotide sequence ID" value="XM_009220107.1"/>
</dbReference>
<dbReference type="Proteomes" id="UP000006039">
    <property type="component" value="Unassembled WGS sequence"/>
</dbReference>
<reference evidence="3" key="5">
    <citation type="submission" date="2018-04" db="UniProtKB">
        <authorList>
            <consortium name="EnsemblFungi"/>
        </authorList>
    </citation>
    <scope>IDENTIFICATION</scope>
    <source>
        <strain evidence="3">R3-111a-1</strain>
    </source>
</reference>
<dbReference type="EMBL" id="GL385395">
    <property type="protein sequence ID" value="EJT82362.1"/>
    <property type="molecule type" value="Genomic_DNA"/>
</dbReference>
<reference evidence="2" key="2">
    <citation type="submission" date="2010-07" db="EMBL/GenBank/DDBJ databases">
        <authorList>
            <consortium name="The Broad Institute Genome Sequencing Platform"/>
            <consortium name="Broad Institute Genome Sequencing Center for Infectious Disease"/>
            <person name="Ma L.-J."/>
            <person name="Dead R."/>
            <person name="Young S."/>
            <person name="Zeng Q."/>
            <person name="Koehrsen M."/>
            <person name="Alvarado L."/>
            <person name="Berlin A."/>
            <person name="Chapman S.B."/>
            <person name="Chen Z."/>
            <person name="Freedman E."/>
            <person name="Gellesch M."/>
            <person name="Goldberg J."/>
            <person name="Griggs A."/>
            <person name="Gujja S."/>
            <person name="Heilman E.R."/>
            <person name="Heiman D."/>
            <person name="Hepburn T."/>
            <person name="Howarth C."/>
            <person name="Jen D."/>
            <person name="Larson L."/>
            <person name="Mehta T."/>
            <person name="Neiman D."/>
            <person name="Pearson M."/>
            <person name="Roberts A."/>
            <person name="Saif S."/>
            <person name="Shea T."/>
            <person name="Shenoy N."/>
            <person name="Sisk P."/>
            <person name="Stolte C."/>
            <person name="Sykes S."/>
            <person name="Walk T."/>
            <person name="White J."/>
            <person name="Yandava C."/>
            <person name="Haas B."/>
            <person name="Nusbaum C."/>
            <person name="Birren B."/>
        </authorList>
    </citation>
    <scope>NUCLEOTIDE SEQUENCE</scope>
    <source>
        <strain evidence="2">R3-111a-1</strain>
    </source>
</reference>
<sequence length="616" mass="71831">MALGWPEGLEYLVGLGCDVRGALDPACRRGDLDSVRKILRTPTALFSPQKDPLALVEAFRFRLPIFSLAVTELASRRRMLNNLALEILEHDQCAEFGLFPGKILVRHSAQVYEAITGKYHAVEIPESFHCHSRFSTYEFLLGVGWQWTEPFESWARLDFLLRAGFDDVNAPDESGETVLFKLRKHSGSDSNSWSIVLWLLHHSEQRTFPAEIVEKNRTHPGIQFHIAGAIGMTQIEIRTWQRNPCLESSQQAKTVLKASDATVTDGCVCFCSSSYGCSARRLCTSRGCCSPGGCLPNYMFKASLTTYKDVSLDYSKREVPAAILFQARNEALHKWARWCGISGMEEEEYYLQACRLELFERFEMAHTCCLSQTPTLDQTWLQHRICPDESERSEMREEDSDSARYLEAMLQEYRLARWKYRGKPVYVRRVKGYSAMCFWDLWLEAVDMVLPLPTDEPSHPHDKTFNEILEKHFRMVHRTLELIFHAHRVQTTTFVAARRRSARAAKLLTNMGQNRLNYRFKIWMRQRISYAERKLRWQIAERDLGTAMKLRKKMRRKLEEKERNRASGRIARQERAWRRPRQAIRHTRGIQTRHRYGRWILWVGFKKWAKALGELH</sequence>